<keyword evidence="4 5" id="KW-0472">Membrane</keyword>
<evidence type="ECO:0000313" key="7">
    <source>
        <dbReference type="Proteomes" id="UP000236584"/>
    </source>
</evidence>
<feature type="transmembrane region" description="Helical" evidence="5">
    <location>
        <begin position="59"/>
        <end position="77"/>
    </location>
</feature>
<evidence type="ECO:0000256" key="2">
    <source>
        <dbReference type="ARBA" id="ARBA00022692"/>
    </source>
</evidence>
<comment type="subcellular location">
    <subcellularLocation>
        <location evidence="1">Membrane</location>
        <topology evidence="1">Multi-pass membrane protein</topology>
    </subcellularLocation>
</comment>
<evidence type="ECO:0000313" key="6">
    <source>
        <dbReference type="EMBL" id="AUV84239.1"/>
    </source>
</evidence>
<dbReference type="EMBL" id="CP026310">
    <property type="protein sequence ID" value="AUV84239.1"/>
    <property type="molecule type" value="Genomic_DNA"/>
</dbReference>
<keyword evidence="7" id="KW-1185">Reference proteome</keyword>
<feature type="transmembrane region" description="Helical" evidence="5">
    <location>
        <begin position="36"/>
        <end position="54"/>
    </location>
</feature>
<dbReference type="InterPro" id="IPR032808">
    <property type="entry name" value="DoxX"/>
</dbReference>
<geneLocation type="plasmid" evidence="6">
    <name>unnamed1</name>
</geneLocation>
<dbReference type="Proteomes" id="UP000236584">
    <property type="component" value="Plasmid unnamed1"/>
</dbReference>
<organism evidence="6 7">
    <name type="scientific">Salinigranum rubrum</name>
    <dbReference type="NCBI Taxonomy" id="755307"/>
    <lineage>
        <taxon>Archaea</taxon>
        <taxon>Methanobacteriati</taxon>
        <taxon>Methanobacteriota</taxon>
        <taxon>Stenosarchaea group</taxon>
        <taxon>Halobacteria</taxon>
        <taxon>Halobacteriales</taxon>
        <taxon>Haloferacaceae</taxon>
        <taxon>Salinigranum</taxon>
    </lineage>
</organism>
<dbReference type="GO" id="GO:0016020">
    <property type="term" value="C:membrane"/>
    <property type="evidence" value="ECO:0007669"/>
    <property type="project" value="UniProtKB-SubCell"/>
</dbReference>
<evidence type="ECO:0000256" key="1">
    <source>
        <dbReference type="ARBA" id="ARBA00004141"/>
    </source>
</evidence>
<reference evidence="6 7" key="1">
    <citation type="submission" date="2018-01" db="EMBL/GenBank/DDBJ databases">
        <title>Complete genome sequence of Salinigranum rubrum GX10T, an extremely halophilic archaeon isolated from a marine solar saltern.</title>
        <authorList>
            <person name="Han S."/>
        </authorList>
    </citation>
    <scope>NUCLEOTIDE SEQUENCE [LARGE SCALE GENOMIC DNA]</scope>
    <source>
        <strain evidence="6 7">GX10</strain>
        <plasmid evidence="7">Plasmid unnamed1</plasmid>
    </source>
</reference>
<dbReference type="AlphaFoldDB" id="A0A2I8VSS5"/>
<evidence type="ECO:0008006" key="8">
    <source>
        <dbReference type="Google" id="ProtNLM"/>
    </source>
</evidence>
<protein>
    <recommendedName>
        <fullName evidence="8">DoxX family protein</fullName>
    </recommendedName>
</protein>
<dbReference type="Pfam" id="PF13564">
    <property type="entry name" value="DoxX_2"/>
    <property type="match status" value="1"/>
</dbReference>
<dbReference type="KEGG" id="srub:C2R22_22040"/>
<keyword evidence="2 5" id="KW-0812">Transmembrane</keyword>
<evidence type="ECO:0000256" key="4">
    <source>
        <dbReference type="ARBA" id="ARBA00023136"/>
    </source>
</evidence>
<sequence length="126" mass="14012">MVSGAVVLFLLFNAIPRVLDLPWAVAVIADFGFPKYLVSWLGLALLTCTTLYVIPRTAILGAILLTGYLGGAAATNVRMEDPWFLLPVFVGVMVWGGLYLRNDRLRVLLPLQPGQEATYERKLYRE</sequence>
<proteinExistence type="predicted"/>
<evidence type="ECO:0000256" key="5">
    <source>
        <dbReference type="SAM" id="Phobius"/>
    </source>
</evidence>
<keyword evidence="3 5" id="KW-1133">Transmembrane helix</keyword>
<accession>A0A2I8VSS5</accession>
<keyword evidence="6" id="KW-0614">Plasmid</keyword>
<gene>
    <name evidence="6" type="ORF">C2R22_22040</name>
</gene>
<name>A0A2I8VSS5_9EURY</name>
<evidence type="ECO:0000256" key="3">
    <source>
        <dbReference type="ARBA" id="ARBA00022989"/>
    </source>
</evidence>
<feature type="transmembrane region" description="Helical" evidence="5">
    <location>
        <begin position="83"/>
        <end position="100"/>
    </location>
</feature>